<accession>M2P991</accession>
<proteinExistence type="predicted"/>
<dbReference type="PATRIC" id="fig|999415.3.peg.696"/>
<dbReference type="Gene3D" id="3.30.1600.10">
    <property type="entry name" value="SIR2/SIRT2 'Small Domain"/>
    <property type="match status" value="1"/>
</dbReference>
<evidence type="ECO:0000313" key="6">
    <source>
        <dbReference type="EMBL" id="EMD16917.1"/>
    </source>
</evidence>
<feature type="domain" description="Deacetylase sirtuin-type" evidence="5">
    <location>
        <begin position="1"/>
        <end position="245"/>
    </location>
</feature>
<protein>
    <recommendedName>
        <fullName evidence="1">protein acetyllysine N-acetyltransferase</fullName>
        <ecNumber evidence="1">2.3.1.286</ecNumber>
    </recommendedName>
</protein>
<dbReference type="OrthoDB" id="9800582at2"/>
<keyword evidence="2" id="KW-0808">Transferase</keyword>
<keyword evidence="3" id="KW-0520">NAD</keyword>
<feature type="binding site" evidence="4">
    <location>
        <position position="136"/>
    </location>
    <ligand>
        <name>Zn(2+)</name>
        <dbReference type="ChEBI" id="CHEBI:29105"/>
    </ligand>
</feature>
<dbReference type="RefSeq" id="WP_004802090.1">
    <property type="nucleotide sequence ID" value="NZ_KB446647.1"/>
</dbReference>
<keyword evidence="4" id="KW-0862">Zinc</keyword>
<dbReference type="InterPro" id="IPR026590">
    <property type="entry name" value="Ssirtuin_cat_dom"/>
</dbReference>
<dbReference type="GO" id="GO:0070403">
    <property type="term" value="F:NAD+ binding"/>
    <property type="evidence" value="ECO:0007669"/>
    <property type="project" value="InterPro"/>
</dbReference>
<dbReference type="InterPro" id="IPR029035">
    <property type="entry name" value="DHS-like_NAD/FAD-binding_dom"/>
</dbReference>
<dbReference type="AlphaFoldDB" id="M2P991"/>
<dbReference type="EMBL" id="AGEJ01000012">
    <property type="protein sequence ID" value="EMD16917.1"/>
    <property type="molecule type" value="Genomic_DNA"/>
</dbReference>
<dbReference type="Gene3D" id="3.40.50.1220">
    <property type="entry name" value="TPP-binding domain"/>
    <property type="match status" value="1"/>
</dbReference>
<keyword evidence="4" id="KW-0479">Metal-binding</keyword>
<gene>
    <name evidence="6" type="ORF">HMPREF9943_00695</name>
</gene>
<dbReference type="InterPro" id="IPR003000">
    <property type="entry name" value="Sirtuin"/>
</dbReference>
<dbReference type="EC" id="2.3.1.286" evidence="1"/>
<dbReference type="GO" id="GO:0046872">
    <property type="term" value="F:metal ion binding"/>
    <property type="evidence" value="ECO:0007669"/>
    <property type="project" value="UniProtKB-KW"/>
</dbReference>
<dbReference type="PANTHER" id="PTHR11085:SF4">
    <property type="entry name" value="NAD-DEPENDENT PROTEIN DEACYLASE"/>
    <property type="match status" value="1"/>
</dbReference>
<dbReference type="PROSITE" id="PS50305">
    <property type="entry name" value="SIRTUIN"/>
    <property type="match status" value="1"/>
</dbReference>
<feature type="binding site" evidence="4">
    <location>
        <position position="155"/>
    </location>
    <ligand>
        <name>Zn(2+)</name>
        <dbReference type="ChEBI" id="CHEBI:29105"/>
    </ligand>
</feature>
<sequence length="245" mass="28012">MSDKYYELNQIINESRHIVFFGGAGVSTESGIPDFRSKEGLYNNLGIEFEQYSPEYLLSHECLYYNSKVFYEFYRQKMNILDITPNDTHNKLALMEEKGKLDCIITQNIDGLHQKAGSKRVYEIHGTVLHNYCDCCFKRYPSDYLFKNNVSIPLCKCGGMIRPDVVLYGETLPADAYRQAINAIEHADCLIIGGTSLNVYPATGMIDYFNGKYLILINKDRTVRDSDASLVFHESIGYVMNQIII</sequence>
<dbReference type="BioCyc" id="ECAT999415-HMP:GTTI-716-MONOMER"/>
<dbReference type="GO" id="GO:0017136">
    <property type="term" value="F:histone deacetylase activity, NAD-dependent"/>
    <property type="evidence" value="ECO:0007669"/>
    <property type="project" value="TreeGrafter"/>
</dbReference>
<dbReference type="eggNOG" id="COG0846">
    <property type="taxonomic scope" value="Bacteria"/>
</dbReference>
<dbReference type="PANTHER" id="PTHR11085">
    <property type="entry name" value="NAD-DEPENDENT PROTEIN DEACYLASE SIRTUIN-5, MITOCHONDRIAL-RELATED"/>
    <property type="match status" value="1"/>
</dbReference>
<evidence type="ECO:0000256" key="2">
    <source>
        <dbReference type="ARBA" id="ARBA00022679"/>
    </source>
</evidence>
<dbReference type="Pfam" id="PF02146">
    <property type="entry name" value="SIR2"/>
    <property type="match status" value="1"/>
</dbReference>
<evidence type="ECO:0000313" key="7">
    <source>
        <dbReference type="Proteomes" id="UP000011758"/>
    </source>
</evidence>
<name>M2P991_9FIRM</name>
<feature type="active site" description="Proton acceptor" evidence="4">
    <location>
        <position position="125"/>
    </location>
</feature>
<dbReference type="Proteomes" id="UP000011758">
    <property type="component" value="Unassembled WGS sequence"/>
</dbReference>
<keyword evidence="7" id="KW-1185">Reference proteome</keyword>
<evidence type="ECO:0000259" key="5">
    <source>
        <dbReference type="PROSITE" id="PS50305"/>
    </source>
</evidence>
<comment type="caution">
    <text evidence="6">The sequence shown here is derived from an EMBL/GenBank/DDBJ whole genome shotgun (WGS) entry which is preliminary data.</text>
</comment>
<dbReference type="SUPFAM" id="SSF52467">
    <property type="entry name" value="DHS-like NAD/FAD-binding domain"/>
    <property type="match status" value="1"/>
</dbReference>
<feature type="binding site" evidence="4">
    <location>
        <position position="157"/>
    </location>
    <ligand>
        <name>Zn(2+)</name>
        <dbReference type="ChEBI" id="CHEBI:29105"/>
    </ligand>
</feature>
<evidence type="ECO:0000256" key="1">
    <source>
        <dbReference type="ARBA" id="ARBA00012928"/>
    </source>
</evidence>
<dbReference type="InterPro" id="IPR026591">
    <property type="entry name" value="Sirtuin_cat_small_dom_sf"/>
</dbReference>
<dbReference type="NCBIfam" id="NF001752">
    <property type="entry name" value="PRK00481.1-1"/>
    <property type="match status" value="1"/>
</dbReference>
<feature type="binding site" evidence="4">
    <location>
        <position position="133"/>
    </location>
    <ligand>
        <name>Zn(2+)</name>
        <dbReference type="ChEBI" id="CHEBI:29105"/>
    </ligand>
</feature>
<reference evidence="6 7" key="1">
    <citation type="submission" date="2013-02" db="EMBL/GenBank/DDBJ databases">
        <title>The Genome Sequence of Lactobacillus catenaformis F0143.</title>
        <authorList>
            <consortium name="The Broad Institute Genome Sequencing Platform"/>
            <person name="Earl A."/>
            <person name="Ward D."/>
            <person name="Feldgarden M."/>
            <person name="Gevers D."/>
            <person name="Izard J."/>
            <person name="Blanton J.M."/>
            <person name="Mathney J."/>
            <person name="Dewhirst F.E."/>
            <person name="Young S.K."/>
            <person name="Zeng Q."/>
            <person name="Gargeya S."/>
            <person name="Fitzgerald M."/>
            <person name="Haas B."/>
            <person name="Abouelleil A."/>
            <person name="Alvarado L."/>
            <person name="Arachchi H.M."/>
            <person name="Berlin A."/>
            <person name="Chapman S.B."/>
            <person name="Gearin G."/>
            <person name="Goldberg J."/>
            <person name="Griggs A."/>
            <person name="Gujja S."/>
            <person name="Hansen M."/>
            <person name="Heiman D."/>
            <person name="Howarth C."/>
            <person name="Larimer J."/>
            <person name="Lui A."/>
            <person name="MacDonald P.J.P."/>
            <person name="McCowen C."/>
            <person name="Montmayeur A."/>
            <person name="Murphy C."/>
            <person name="Neiman D."/>
            <person name="Pearson M."/>
            <person name="Priest M."/>
            <person name="Roberts A."/>
            <person name="Saif S."/>
            <person name="Shea T."/>
            <person name="Sisk P."/>
            <person name="Stolte C."/>
            <person name="Sykes S."/>
            <person name="Wortman J."/>
            <person name="Nusbaum C."/>
            <person name="Birren B."/>
        </authorList>
    </citation>
    <scope>NUCLEOTIDE SEQUENCE [LARGE SCALE GENOMIC DNA]</scope>
    <source>
        <strain evidence="6 7">OT 569</strain>
    </source>
</reference>
<dbReference type="InterPro" id="IPR050134">
    <property type="entry name" value="NAD-dep_sirtuin_deacylases"/>
</dbReference>
<evidence type="ECO:0000256" key="3">
    <source>
        <dbReference type="ARBA" id="ARBA00023027"/>
    </source>
</evidence>
<evidence type="ECO:0000256" key="4">
    <source>
        <dbReference type="PROSITE-ProRule" id="PRU00236"/>
    </source>
</evidence>
<organism evidence="6 7">
    <name type="scientific">Eggerthia catenaformis OT 569 = DSM 20559</name>
    <dbReference type="NCBI Taxonomy" id="999415"/>
    <lineage>
        <taxon>Bacteria</taxon>
        <taxon>Bacillati</taxon>
        <taxon>Bacillota</taxon>
        <taxon>Erysipelotrichia</taxon>
        <taxon>Erysipelotrichales</taxon>
        <taxon>Coprobacillaceae</taxon>
        <taxon>Eggerthia</taxon>
    </lineage>
</organism>
<dbReference type="STRING" id="999415.HMPREF9943_00695"/>